<evidence type="ECO:0000256" key="1">
    <source>
        <dbReference type="SAM" id="Phobius"/>
    </source>
</evidence>
<evidence type="ECO:0000313" key="2">
    <source>
        <dbReference type="EMBL" id="AML51124.1"/>
    </source>
</evidence>
<reference evidence="2 3" key="1">
    <citation type="submission" date="2016-02" db="EMBL/GenBank/DDBJ databases">
        <title>Complete genome sequence of Halocynthiibacter arcticus PAMC 20958t from arctic marine sediment.</title>
        <authorList>
            <person name="Lee Y.M."/>
            <person name="Baek K."/>
            <person name="Lee H.K."/>
            <person name="Shin S.C."/>
        </authorList>
    </citation>
    <scope>NUCLEOTIDE SEQUENCE [LARGE SCALE GENOMIC DNA]</scope>
    <source>
        <strain evidence="2">PAMC 20958</strain>
    </source>
</reference>
<organism evidence="2 3">
    <name type="scientific">Falsihalocynthiibacter arcticus</name>
    <dbReference type="NCBI Taxonomy" id="1579316"/>
    <lineage>
        <taxon>Bacteria</taxon>
        <taxon>Pseudomonadati</taxon>
        <taxon>Pseudomonadota</taxon>
        <taxon>Alphaproteobacteria</taxon>
        <taxon>Rhodobacterales</taxon>
        <taxon>Roseobacteraceae</taxon>
        <taxon>Falsihalocynthiibacter</taxon>
    </lineage>
</organism>
<keyword evidence="1" id="KW-0812">Transmembrane</keyword>
<dbReference type="OrthoDB" id="283083at2"/>
<dbReference type="KEGG" id="hat:RC74_07470"/>
<proteinExistence type="predicted"/>
<dbReference type="RefSeq" id="WP_039003704.1">
    <property type="nucleotide sequence ID" value="NZ_CP014327.1"/>
</dbReference>
<evidence type="ECO:0008006" key="4">
    <source>
        <dbReference type="Google" id="ProtNLM"/>
    </source>
</evidence>
<dbReference type="Pfam" id="PF14316">
    <property type="entry name" value="DUF4381"/>
    <property type="match status" value="1"/>
</dbReference>
<accession>A0A126UYK3</accession>
<keyword evidence="1" id="KW-1133">Transmembrane helix</keyword>
<name>A0A126UYK3_9RHOB</name>
<keyword evidence="3" id="KW-1185">Reference proteome</keyword>
<feature type="transmembrane region" description="Helical" evidence="1">
    <location>
        <begin position="35"/>
        <end position="54"/>
    </location>
</feature>
<dbReference type="Proteomes" id="UP000070371">
    <property type="component" value="Chromosome"/>
</dbReference>
<sequence length="160" mass="17330">MSDDLSTLSLSELYDELIPPAAPADISMFPQTVGWIWLGLAILATLGFLLNLWLKYRRENAYRRAAIGALKRAGDDPVALANVLRKTALAAFPRQDVAGLIGDSWLAFLDSTAGKPLFTDTAAGTALIHAPYQSTHMPSDLPARAKEWVTSHKVQKRGGA</sequence>
<evidence type="ECO:0000313" key="3">
    <source>
        <dbReference type="Proteomes" id="UP000070371"/>
    </source>
</evidence>
<dbReference type="AlphaFoldDB" id="A0A126UYK3"/>
<dbReference type="STRING" id="1579316.RC74_07470"/>
<dbReference type="EMBL" id="CP014327">
    <property type="protein sequence ID" value="AML51124.1"/>
    <property type="molecule type" value="Genomic_DNA"/>
</dbReference>
<protein>
    <recommendedName>
        <fullName evidence="4">DUF4381 domain-containing protein</fullName>
    </recommendedName>
</protein>
<dbReference type="InterPro" id="IPR025489">
    <property type="entry name" value="DUF4381"/>
</dbReference>
<keyword evidence="1" id="KW-0472">Membrane</keyword>
<gene>
    <name evidence="2" type="ORF">RC74_07470</name>
</gene>